<dbReference type="InterPro" id="IPR009057">
    <property type="entry name" value="Homeodomain-like_sf"/>
</dbReference>
<proteinExistence type="predicted"/>
<sequence length="329" mass="37384">MERFSVSSGWKVLLADLGVPVREFLAMAQLPKDLFERRDASLASADYFRLWETLTILLGDAQLPLRILRNFSAEMFDPATFAAFCSPNLIVASQRIQQFKPLIGPMHLDIEVHPERLRLGIHFGATSEQPATALIAVELGYFVQIARMATRQVVVPLRVISPRTLEPKLAYEEFFGCTLELGDSIGLEFSRADAERPFITENQAMWALFEPKLQERLAELTRDSSIASQVRSVLLELVPSGITGADEVARKLAVSRRTLQRRLAEEKTSFSQVLHGLREELARHYIRNSELPYTQISFLLGYDDPNSFFRAFHGWTGTTPERLRHENKH</sequence>
<keyword evidence="2 5" id="KW-0238">DNA-binding</keyword>
<reference evidence="5 6" key="1">
    <citation type="submission" date="2017-09" db="EMBL/GenBank/DDBJ databases">
        <authorList>
            <person name="DeBolt S."/>
            <person name="Huntemann M."/>
            <person name="Clum A."/>
            <person name="Pillay M."/>
            <person name="Palaniappan K."/>
            <person name="Varghese N."/>
            <person name="Mikhailova N."/>
            <person name="Stamatis D."/>
            <person name="Reddy T."/>
            <person name="Daum C."/>
            <person name="Shapiro N."/>
            <person name="Ivanova N."/>
            <person name="Kyrpides N."/>
            <person name="Woyke T."/>
        </authorList>
    </citation>
    <scope>NUCLEOTIDE SEQUENCE [LARGE SCALE GENOMIC DNA]</scope>
    <source>
        <strain evidence="5 6">A2-S9</strain>
    </source>
</reference>
<dbReference type="PANTHER" id="PTHR47894:SF1">
    <property type="entry name" value="HTH-TYPE TRANSCRIPTIONAL REGULATOR VQSM"/>
    <property type="match status" value="1"/>
</dbReference>
<evidence type="ECO:0000259" key="4">
    <source>
        <dbReference type="PROSITE" id="PS01124"/>
    </source>
</evidence>
<keyword evidence="3" id="KW-0804">Transcription</keyword>
<accession>A0A7Z1GTR1</accession>
<evidence type="ECO:0000256" key="1">
    <source>
        <dbReference type="ARBA" id="ARBA00023015"/>
    </source>
</evidence>
<dbReference type="PANTHER" id="PTHR47894">
    <property type="entry name" value="HTH-TYPE TRANSCRIPTIONAL REGULATOR GADX"/>
    <property type="match status" value="1"/>
</dbReference>
<name>A0A7Z1GTR1_9PSED</name>
<dbReference type="GO" id="GO:0000976">
    <property type="term" value="F:transcription cis-regulatory region binding"/>
    <property type="evidence" value="ECO:0007669"/>
    <property type="project" value="TreeGrafter"/>
</dbReference>
<feature type="domain" description="HTH araC/xylS-type" evidence="4">
    <location>
        <begin position="228"/>
        <end position="326"/>
    </location>
</feature>
<evidence type="ECO:0000313" key="5">
    <source>
        <dbReference type="EMBL" id="PFG71436.1"/>
    </source>
</evidence>
<reference evidence="5 6" key="2">
    <citation type="submission" date="2017-10" db="EMBL/GenBank/DDBJ databases">
        <title>Bacterial endophytes that colonize and modify switchgrass growth.</title>
        <authorList>
            <person name="Debolt S."/>
        </authorList>
    </citation>
    <scope>NUCLEOTIDE SEQUENCE [LARGE SCALE GENOMIC DNA]</scope>
    <source>
        <strain evidence="5 6">A2-S9</strain>
    </source>
</reference>
<dbReference type="Proteomes" id="UP000221580">
    <property type="component" value="Unassembled WGS sequence"/>
</dbReference>
<dbReference type="AlphaFoldDB" id="A0A7Z1GTR1"/>
<dbReference type="SMART" id="SM00342">
    <property type="entry name" value="HTH_ARAC"/>
    <property type="match status" value="1"/>
</dbReference>
<gene>
    <name evidence="5" type="ORF">DM05_1793</name>
</gene>
<dbReference type="InterPro" id="IPR032687">
    <property type="entry name" value="AraC-type_N"/>
</dbReference>
<evidence type="ECO:0000256" key="3">
    <source>
        <dbReference type="ARBA" id="ARBA00023163"/>
    </source>
</evidence>
<keyword evidence="1" id="KW-0805">Transcription regulation</keyword>
<dbReference type="PROSITE" id="PS01124">
    <property type="entry name" value="HTH_ARAC_FAMILY_2"/>
    <property type="match status" value="1"/>
</dbReference>
<dbReference type="Gene3D" id="1.10.10.60">
    <property type="entry name" value="Homeodomain-like"/>
    <property type="match status" value="1"/>
</dbReference>
<dbReference type="GO" id="GO:0005829">
    <property type="term" value="C:cytosol"/>
    <property type="evidence" value="ECO:0007669"/>
    <property type="project" value="TreeGrafter"/>
</dbReference>
<dbReference type="SUPFAM" id="SSF46689">
    <property type="entry name" value="Homeodomain-like"/>
    <property type="match status" value="1"/>
</dbReference>
<dbReference type="InterPro" id="IPR018060">
    <property type="entry name" value="HTH_AraC"/>
</dbReference>
<comment type="caution">
    <text evidence="5">The sequence shown here is derived from an EMBL/GenBank/DDBJ whole genome shotgun (WGS) entry which is preliminary data.</text>
</comment>
<protein>
    <submittedName>
        <fullName evidence="5">AraC-like DNA-binding protein</fullName>
    </submittedName>
</protein>
<dbReference type="GO" id="GO:0003700">
    <property type="term" value="F:DNA-binding transcription factor activity"/>
    <property type="evidence" value="ECO:0007669"/>
    <property type="project" value="InterPro"/>
</dbReference>
<evidence type="ECO:0000256" key="2">
    <source>
        <dbReference type="ARBA" id="ARBA00023125"/>
    </source>
</evidence>
<dbReference type="Pfam" id="PF12625">
    <property type="entry name" value="Arabinose_bd"/>
    <property type="match status" value="1"/>
</dbReference>
<organism evidence="5 6">
    <name type="scientific">Pseudomonas poae</name>
    <dbReference type="NCBI Taxonomy" id="200451"/>
    <lineage>
        <taxon>Bacteria</taxon>
        <taxon>Pseudomonadati</taxon>
        <taxon>Pseudomonadota</taxon>
        <taxon>Gammaproteobacteria</taxon>
        <taxon>Pseudomonadales</taxon>
        <taxon>Pseudomonadaceae</taxon>
        <taxon>Pseudomonas</taxon>
    </lineage>
</organism>
<dbReference type="Pfam" id="PF12833">
    <property type="entry name" value="HTH_18"/>
    <property type="match status" value="1"/>
</dbReference>
<dbReference type="RefSeq" id="WP_027608442.1">
    <property type="nucleotide sequence ID" value="NZ_PDJN01000001.1"/>
</dbReference>
<dbReference type="EMBL" id="PDJN01000001">
    <property type="protein sequence ID" value="PFG71436.1"/>
    <property type="molecule type" value="Genomic_DNA"/>
</dbReference>
<evidence type="ECO:0000313" key="6">
    <source>
        <dbReference type="Proteomes" id="UP000221580"/>
    </source>
</evidence>